<feature type="region of interest" description="Disordered" evidence="1">
    <location>
        <begin position="93"/>
        <end position="124"/>
    </location>
</feature>
<accession>A0A0G1VIN5</accession>
<comment type="caution">
    <text evidence="2">The sequence shown here is derived from an EMBL/GenBank/DDBJ whole genome shotgun (WGS) entry which is preliminary data.</text>
</comment>
<evidence type="ECO:0000256" key="1">
    <source>
        <dbReference type="SAM" id="MobiDB-lite"/>
    </source>
</evidence>
<organism evidence="2 3">
    <name type="scientific">Candidatus Kaiserbacteria bacterium GW2011_GWC2_49_12</name>
    <dbReference type="NCBI Taxonomy" id="1618675"/>
    <lineage>
        <taxon>Bacteria</taxon>
        <taxon>Candidatus Kaiseribacteriota</taxon>
    </lineage>
</organism>
<dbReference type="AlphaFoldDB" id="A0A0G1VIN5"/>
<reference evidence="2 3" key="1">
    <citation type="journal article" date="2015" name="Nature">
        <title>rRNA introns, odd ribosomes, and small enigmatic genomes across a large radiation of phyla.</title>
        <authorList>
            <person name="Brown C.T."/>
            <person name="Hug L.A."/>
            <person name="Thomas B.C."/>
            <person name="Sharon I."/>
            <person name="Castelle C.J."/>
            <person name="Singh A."/>
            <person name="Wilkins M.J."/>
            <person name="Williams K.H."/>
            <person name="Banfield J.F."/>
        </authorList>
    </citation>
    <scope>NUCLEOTIDE SEQUENCE [LARGE SCALE GENOMIC DNA]</scope>
</reference>
<dbReference type="EMBL" id="LCPV01000038">
    <property type="protein sequence ID" value="KKW06378.1"/>
    <property type="molecule type" value="Genomic_DNA"/>
</dbReference>
<protein>
    <submittedName>
        <fullName evidence="2">Uncharacterized protein</fullName>
    </submittedName>
</protein>
<evidence type="ECO:0000313" key="3">
    <source>
        <dbReference type="Proteomes" id="UP000034589"/>
    </source>
</evidence>
<name>A0A0G1VIN5_9BACT</name>
<sequence>MGCPRRSDEHPTVSAKVLFPETNDIVRLRIAGLPELKVWVQSSWTPHGELAAFFVDDTTYRPLRGPNVVPVKACLCHLPPYLLPDSFVWGSERSRQRRNGTGDDGQSNQNRRKSLHLLSPFKNPRLTPGRCARAYVRAVSARAHMPSQSRLQLCAPCGITISDVVISSDELTL</sequence>
<proteinExistence type="predicted"/>
<gene>
    <name evidence="2" type="ORF">UY39_C0038G0008</name>
</gene>
<dbReference type="Proteomes" id="UP000034589">
    <property type="component" value="Unassembled WGS sequence"/>
</dbReference>
<evidence type="ECO:0000313" key="2">
    <source>
        <dbReference type="EMBL" id="KKW06378.1"/>
    </source>
</evidence>